<accession>A0AAV9RGP1</accession>
<dbReference type="InterPro" id="IPR007225">
    <property type="entry name" value="EXOC6/Sec15"/>
</dbReference>
<sequence length="126" mass="14099">RKTFSSKRKTVDQEACLLMTHTGPVQLLFREDEEQLLGKVAQTACMSACKHISTSLMQLLLNPEVRQISIGALHQLNVDLKECERAQGALWNNQIKAQRAHHLPKPHPCCSSPSFFPHPPPPVSLI</sequence>
<dbReference type="EMBL" id="JAHHUM010001843">
    <property type="protein sequence ID" value="KAK5608183.1"/>
    <property type="molecule type" value="Genomic_DNA"/>
</dbReference>
<evidence type="ECO:0000259" key="1">
    <source>
        <dbReference type="Pfam" id="PF04091"/>
    </source>
</evidence>
<dbReference type="PANTHER" id="PTHR12702:SF3">
    <property type="entry name" value="EXOCYST COMPLEX COMPONENT 6B"/>
    <property type="match status" value="1"/>
</dbReference>
<feature type="non-terminal residue" evidence="2">
    <location>
        <position position="1"/>
    </location>
</feature>
<gene>
    <name evidence="2" type="ORF">CRENBAI_003092</name>
</gene>
<evidence type="ECO:0000313" key="3">
    <source>
        <dbReference type="Proteomes" id="UP001311232"/>
    </source>
</evidence>
<dbReference type="InterPro" id="IPR046361">
    <property type="entry name" value="EXOC6/Sec15_C"/>
</dbReference>
<feature type="domain" description="Exocyst complex subunit EXOC6/Sec15 C-terminal" evidence="1">
    <location>
        <begin position="34"/>
        <end position="89"/>
    </location>
</feature>
<organism evidence="2 3">
    <name type="scientific">Crenichthys baileyi</name>
    <name type="common">White River springfish</name>
    <dbReference type="NCBI Taxonomy" id="28760"/>
    <lineage>
        <taxon>Eukaryota</taxon>
        <taxon>Metazoa</taxon>
        <taxon>Chordata</taxon>
        <taxon>Craniata</taxon>
        <taxon>Vertebrata</taxon>
        <taxon>Euteleostomi</taxon>
        <taxon>Actinopterygii</taxon>
        <taxon>Neopterygii</taxon>
        <taxon>Teleostei</taxon>
        <taxon>Neoteleostei</taxon>
        <taxon>Acanthomorphata</taxon>
        <taxon>Ovalentaria</taxon>
        <taxon>Atherinomorphae</taxon>
        <taxon>Cyprinodontiformes</taxon>
        <taxon>Goodeidae</taxon>
        <taxon>Crenichthys</taxon>
    </lineage>
</organism>
<dbReference type="GO" id="GO:0006886">
    <property type="term" value="P:intracellular protein transport"/>
    <property type="evidence" value="ECO:0007669"/>
    <property type="project" value="InterPro"/>
</dbReference>
<name>A0AAV9RGP1_9TELE</name>
<feature type="non-terminal residue" evidence="2">
    <location>
        <position position="126"/>
    </location>
</feature>
<reference evidence="2 3" key="1">
    <citation type="submission" date="2021-06" db="EMBL/GenBank/DDBJ databases">
        <authorList>
            <person name="Palmer J.M."/>
        </authorList>
    </citation>
    <scope>NUCLEOTIDE SEQUENCE [LARGE SCALE GENOMIC DNA]</scope>
    <source>
        <strain evidence="2 3">MEX-2019</strain>
        <tissue evidence="2">Muscle</tissue>
    </source>
</reference>
<dbReference type="AlphaFoldDB" id="A0AAV9RGP1"/>
<dbReference type="InterPro" id="IPR042044">
    <property type="entry name" value="EXOC6PINT-1/Sec15/Tip20_C_dom2"/>
</dbReference>
<dbReference type="GO" id="GO:0090522">
    <property type="term" value="P:vesicle tethering involved in exocytosis"/>
    <property type="evidence" value="ECO:0007669"/>
    <property type="project" value="InterPro"/>
</dbReference>
<proteinExistence type="predicted"/>
<dbReference type="Proteomes" id="UP001311232">
    <property type="component" value="Unassembled WGS sequence"/>
</dbReference>
<dbReference type="Pfam" id="PF04091">
    <property type="entry name" value="Sec15_C"/>
    <property type="match status" value="1"/>
</dbReference>
<comment type="caution">
    <text evidence="2">The sequence shown here is derived from an EMBL/GenBank/DDBJ whole genome shotgun (WGS) entry which is preliminary data.</text>
</comment>
<dbReference type="Gene3D" id="1.20.58.670">
    <property type="entry name" value="Dsl1p vesicle tethering complex, Tip20p subunit, domain D"/>
    <property type="match status" value="1"/>
</dbReference>
<evidence type="ECO:0000313" key="2">
    <source>
        <dbReference type="EMBL" id="KAK5608183.1"/>
    </source>
</evidence>
<protein>
    <recommendedName>
        <fullName evidence="1">Exocyst complex subunit EXOC6/Sec15 C-terminal domain-containing protein</fullName>
    </recommendedName>
</protein>
<keyword evidence="3" id="KW-1185">Reference proteome</keyword>
<dbReference type="GO" id="GO:0016020">
    <property type="term" value="C:membrane"/>
    <property type="evidence" value="ECO:0007669"/>
    <property type="project" value="TreeGrafter"/>
</dbReference>
<dbReference type="PANTHER" id="PTHR12702">
    <property type="entry name" value="SEC15"/>
    <property type="match status" value="1"/>
</dbReference>
<dbReference type="GO" id="GO:0000145">
    <property type="term" value="C:exocyst"/>
    <property type="evidence" value="ECO:0007669"/>
    <property type="project" value="TreeGrafter"/>
</dbReference>
<dbReference type="GO" id="GO:0006893">
    <property type="term" value="P:Golgi to plasma membrane transport"/>
    <property type="evidence" value="ECO:0007669"/>
    <property type="project" value="TreeGrafter"/>
</dbReference>